<feature type="region of interest" description="Disordered" evidence="1">
    <location>
        <begin position="100"/>
        <end position="138"/>
    </location>
</feature>
<evidence type="ECO:0000256" key="1">
    <source>
        <dbReference type="SAM" id="MobiDB-lite"/>
    </source>
</evidence>
<gene>
    <name evidence="2" type="ORF">BDZ83DRAFT_456170</name>
</gene>
<comment type="caution">
    <text evidence="2">The sequence shown here is derived from an EMBL/GenBank/DDBJ whole genome shotgun (WGS) entry which is preliminary data.</text>
</comment>
<sequence length="138" mass="14984">MLEKHRGIIDSRNPTRKTRLGLLVMPTSYRAWGKASLSPVSLFGLSGLTQLPGSGGSAIYVHNPHPMEEGLCRPWLASLFFPDLITNPCFLGNHSPRFVRSRQRQGMQSHPSNARHAAPKMGLSASQGTGSGRATHNA</sequence>
<evidence type="ECO:0000313" key="3">
    <source>
        <dbReference type="Proteomes" id="UP001244207"/>
    </source>
</evidence>
<feature type="compositionally biased region" description="Polar residues" evidence="1">
    <location>
        <begin position="124"/>
        <end position="138"/>
    </location>
</feature>
<organism evidence="2 3">
    <name type="scientific">Glomerella acutata</name>
    <name type="common">Colletotrichum acutatum</name>
    <dbReference type="NCBI Taxonomy" id="27357"/>
    <lineage>
        <taxon>Eukaryota</taxon>
        <taxon>Fungi</taxon>
        <taxon>Dikarya</taxon>
        <taxon>Ascomycota</taxon>
        <taxon>Pezizomycotina</taxon>
        <taxon>Sordariomycetes</taxon>
        <taxon>Hypocreomycetidae</taxon>
        <taxon>Glomerellales</taxon>
        <taxon>Glomerellaceae</taxon>
        <taxon>Colletotrichum</taxon>
        <taxon>Colletotrichum acutatum species complex</taxon>
    </lineage>
</organism>
<dbReference type="GeneID" id="85387094"/>
<proteinExistence type="predicted"/>
<reference evidence="2" key="1">
    <citation type="submission" date="2021-12" db="EMBL/GenBank/DDBJ databases">
        <title>Comparative genomics, transcriptomics and evolutionary studies reveal genomic signatures of adaptation to plant cell wall in hemibiotrophic fungi.</title>
        <authorList>
            <consortium name="DOE Joint Genome Institute"/>
            <person name="Baroncelli R."/>
            <person name="Diaz J.F."/>
            <person name="Benocci T."/>
            <person name="Peng M."/>
            <person name="Battaglia E."/>
            <person name="Haridas S."/>
            <person name="Andreopoulos W."/>
            <person name="Labutti K."/>
            <person name="Pangilinan J."/>
            <person name="Floch G.L."/>
            <person name="Makela M.R."/>
            <person name="Henrissat B."/>
            <person name="Grigoriev I.V."/>
            <person name="Crouch J.A."/>
            <person name="De Vries R.P."/>
            <person name="Sukno S.A."/>
            <person name="Thon M.R."/>
        </authorList>
    </citation>
    <scope>NUCLEOTIDE SEQUENCE</scope>
    <source>
        <strain evidence="2">CBS 112980</strain>
    </source>
</reference>
<evidence type="ECO:0000313" key="2">
    <source>
        <dbReference type="EMBL" id="KAK1720167.1"/>
    </source>
</evidence>
<protein>
    <submittedName>
        <fullName evidence="2">Uncharacterized protein</fullName>
    </submittedName>
</protein>
<name>A0AAD8UES2_GLOAC</name>
<dbReference type="Proteomes" id="UP001244207">
    <property type="component" value="Unassembled WGS sequence"/>
</dbReference>
<accession>A0AAD8UES2</accession>
<dbReference type="EMBL" id="JAHMHS010000092">
    <property type="protein sequence ID" value="KAK1720167.1"/>
    <property type="molecule type" value="Genomic_DNA"/>
</dbReference>
<dbReference type="RefSeq" id="XP_060361678.1">
    <property type="nucleotide sequence ID" value="XM_060503195.1"/>
</dbReference>
<dbReference type="AlphaFoldDB" id="A0AAD8UES2"/>
<keyword evidence="3" id="KW-1185">Reference proteome</keyword>